<feature type="compositionally biased region" description="Low complexity" evidence="1">
    <location>
        <begin position="36"/>
        <end position="49"/>
    </location>
</feature>
<evidence type="ECO:0000256" key="2">
    <source>
        <dbReference type="SAM" id="Phobius"/>
    </source>
</evidence>
<keyword evidence="2" id="KW-0812">Transmembrane</keyword>
<evidence type="ECO:0000256" key="1">
    <source>
        <dbReference type="SAM" id="MobiDB-lite"/>
    </source>
</evidence>
<gene>
    <name evidence="3" type="ORF">Plo01_35270</name>
</gene>
<keyword evidence="2" id="KW-1133">Transmembrane helix</keyword>
<keyword evidence="4" id="KW-1185">Reference proteome</keyword>
<feature type="transmembrane region" description="Helical" evidence="2">
    <location>
        <begin position="105"/>
        <end position="132"/>
    </location>
</feature>
<dbReference type="RefSeq" id="WP_377266358.1">
    <property type="nucleotide sequence ID" value="NZ_JBHMBU010000021.1"/>
</dbReference>
<organism evidence="3 4">
    <name type="scientific">Planobispora longispora</name>
    <dbReference type="NCBI Taxonomy" id="28887"/>
    <lineage>
        <taxon>Bacteria</taxon>
        <taxon>Bacillati</taxon>
        <taxon>Actinomycetota</taxon>
        <taxon>Actinomycetes</taxon>
        <taxon>Streptosporangiales</taxon>
        <taxon>Streptosporangiaceae</taxon>
        <taxon>Planobispora</taxon>
    </lineage>
</organism>
<sequence>MEFAVALLGVLGAVAGIVQAVVAVTERADRKRRTAAPDGSAGGQAPAPASRDGRAATVSSPSLREPPRDHDAFAVAWRSALAYLLGLPGGLILRRSAHPQVRFHAAQSILLDIVAVLYLCVTILPAGIYASLRYPRADIPPDDIVMWTWALTAVVAPPLVHVVLAFLVVIGRHPRLPVLWRVASASSDRRASSEAVPASPSPQPPDMRSRPVRRAEAPAALPSPEEFDRVWRRITEHAGEEFRQVRGGVFRFSVERDRVSPDRTTVSIPRAHFARAWSMMPLKGPGEISRDVMGPSYVYAILTDPRIHPGATARDRRMRTRIIREQPFDARLHNSPLASRGRCSWHGATCEEEVVASVLTRDGGGDTWHAVCDRALRSLRAG</sequence>
<reference evidence="3 4" key="1">
    <citation type="submission" date="2021-01" db="EMBL/GenBank/DDBJ databases">
        <title>Whole genome shotgun sequence of Planobispora longispora NBRC 13918.</title>
        <authorList>
            <person name="Komaki H."/>
            <person name="Tamura T."/>
        </authorList>
    </citation>
    <scope>NUCLEOTIDE SEQUENCE [LARGE SCALE GENOMIC DNA]</scope>
    <source>
        <strain evidence="3 4">NBRC 13918</strain>
    </source>
</reference>
<dbReference type="AlphaFoldDB" id="A0A8J3RRS5"/>
<feature type="compositionally biased region" description="Basic and acidic residues" evidence="1">
    <location>
        <begin position="207"/>
        <end position="216"/>
    </location>
</feature>
<accession>A0A8J3RRS5</accession>
<feature type="region of interest" description="Disordered" evidence="1">
    <location>
        <begin position="191"/>
        <end position="221"/>
    </location>
</feature>
<dbReference type="EMBL" id="BOOH01000024">
    <property type="protein sequence ID" value="GIH77098.1"/>
    <property type="molecule type" value="Genomic_DNA"/>
</dbReference>
<keyword evidence="2" id="KW-0472">Membrane</keyword>
<feature type="transmembrane region" description="Helical" evidence="2">
    <location>
        <begin position="144"/>
        <end position="171"/>
    </location>
</feature>
<proteinExistence type="predicted"/>
<protein>
    <submittedName>
        <fullName evidence="3">Uncharacterized protein</fullName>
    </submittedName>
</protein>
<feature type="region of interest" description="Disordered" evidence="1">
    <location>
        <begin position="32"/>
        <end position="68"/>
    </location>
</feature>
<evidence type="ECO:0000313" key="4">
    <source>
        <dbReference type="Proteomes" id="UP000616724"/>
    </source>
</evidence>
<name>A0A8J3RRS5_9ACTN</name>
<evidence type="ECO:0000313" key="3">
    <source>
        <dbReference type="EMBL" id="GIH77098.1"/>
    </source>
</evidence>
<dbReference type="Proteomes" id="UP000616724">
    <property type="component" value="Unassembled WGS sequence"/>
</dbReference>
<comment type="caution">
    <text evidence="3">The sequence shown here is derived from an EMBL/GenBank/DDBJ whole genome shotgun (WGS) entry which is preliminary data.</text>
</comment>